<proteinExistence type="predicted"/>
<dbReference type="Proteomes" id="UP000266188">
    <property type="component" value="Unassembled WGS sequence"/>
</dbReference>
<reference evidence="3" key="1">
    <citation type="submission" date="2017-02" db="EMBL/GenBank/DDBJ databases">
        <authorList>
            <person name="Tafer H."/>
            <person name="Lopandic K."/>
        </authorList>
    </citation>
    <scope>NUCLEOTIDE SEQUENCE [LARGE SCALE GENOMIC DNA]</scope>
    <source>
        <strain evidence="3">CBS 366.77</strain>
    </source>
</reference>
<dbReference type="EMBL" id="MVGC01002111">
    <property type="protein sequence ID" value="RJE16939.1"/>
    <property type="molecule type" value="Genomic_DNA"/>
</dbReference>
<organism evidence="2 3">
    <name type="scientific">Aspergillus sclerotialis</name>
    <dbReference type="NCBI Taxonomy" id="2070753"/>
    <lineage>
        <taxon>Eukaryota</taxon>
        <taxon>Fungi</taxon>
        <taxon>Dikarya</taxon>
        <taxon>Ascomycota</taxon>
        <taxon>Pezizomycotina</taxon>
        <taxon>Eurotiomycetes</taxon>
        <taxon>Eurotiomycetidae</taxon>
        <taxon>Eurotiales</taxon>
        <taxon>Aspergillaceae</taxon>
        <taxon>Aspergillus</taxon>
        <taxon>Aspergillus subgen. Polypaecilum</taxon>
    </lineage>
</organism>
<feature type="non-terminal residue" evidence="2">
    <location>
        <position position="111"/>
    </location>
</feature>
<evidence type="ECO:0000256" key="1">
    <source>
        <dbReference type="SAM" id="Phobius"/>
    </source>
</evidence>
<feature type="non-terminal residue" evidence="2">
    <location>
        <position position="1"/>
    </location>
</feature>
<keyword evidence="1" id="KW-0472">Membrane</keyword>
<gene>
    <name evidence="2" type="ORF">PHISCL_10724</name>
</gene>
<protein>
    <submittedName>
        <fullName evidence="2">Uncharacterized protein</fullName>
    </submittedName>
</protein>
<evidence type="ECO:0000313" key="3">
    <source>
        <dbReference type="Proteomes" id="UP000266188"/>
    </source>
</evidence>
<comment type="caution">
    <text evidence="2">The sequence shown here is derived from an EMBL/GenBank/DDBJ whole genome shotgun (WGS) entry which is preliminary data.</text>
</comment>
<feature type="transmembrane region" description="Helical" evidence="1">
    <location>
        <begin position="32"/>
        <end position="55"/>
    </location>
</feature>
<name>A0A3A2Z1K7_9EURO</name>
<accession>A0A3A2Z1K7</accession>
<keyword evidence="1" id="KW-0812">Transmembrane</keyword>
<dbReference type="AlphaFoldDB" id="A0A3A2Z1K7"/>
<keyword evidence="3" id="KW-1185">Reference proteome</keyword>
<sequence length="111" mass="11575">IHGLFVAHHAEGGLNVHLDNGSQRLQALDGDIALAMASMTSKAALVLGFLLPLALTLEAQGRTRDGQEVMRCLGLLARQHLPNWPFAKGVSQLDAAVDSPVGDVAAAGVVM</sequence>
<keyword evidence="1" id="KW-1133">Transmembrane helix</keyword>
<evidence type="ECO:0000313" key="2">
    <source>
        <dbReference type="EMBL" id="RJE16939.1"/>
    </source>
</evidence>